<dbReference type="InterPro" id="IPR009078">
    <property type="entry name" value="Ferritin-like_SF"/>
</dbReference>
<proteinExistence type="predicted"/>
<name>A0A964BSZ1_9CYAN</name>
<evidence type="ECO:0000313" key="2">
    <source>
        <dbReference type="Proteomes" id="UP000729733"/>
    </source>
</evidence>
<evidence type="ECO:0000313" key="1">
    <source>
        <dbReference type="EMBL" id="MCC0178147.1"/>
    </source>
</evidence>
<keyword evidence="2" id="KW-1185">Reference proteome</keyword>
<comment type="caution">
    <text evidence="1">The sequence shown here is derived from an EMBL/GenBank/DDBJ whole genome shotgun (WGS) entry which is preliminary data.</text>
</comment>
<dbReference type="InterPro" id="IPR012347">
    <property type="entry name" value="Ferritin-like"/>
</dbReference>
<organism evidence="1 2">
    <name type="scientific">Waterburya agarophytonicola KI4</name>
    <dbReference type="NCBI Taxonomy" id="2874699"/>
    <lineage>
        <taxon>Bacteria</taxon>
        <taxon>Bacillati</taxon>
        <taxon>Cyanobacteriota</taxon>
        <taxon>Cyanophyceae</taxon>
        <taxon>Pleurocapsales</taxon>
        <taxon>Hyellaceae</taxon>
        <taxon>Waterburya</taxon>
        <taxon>Waterburya agarophytonicola</taxon>
    </lineage>
</organism>
<dbReference type="Proteomes" id="UP000729733">
    <property type="component" value="Unassembled WGS sequence"/>
</dbReference>
<sequence length="90" mass="10704">MRNRNRKFKRYGLPILEDSFVGKVEAPETLEIACQMGVEAEIANVKMYDRFLDFVRESDLRDTFTQLRYVSQNKHKVAFERCLNSRRSKI</sequence>
<reference evidence="1" key="1">
    <citation type="journal article" date="2021" name="Antonie Van Leeuwenhoek">
        <title>Draft genome and description of Waterburya agarophytonicola gen. nov. sp. nov. (Pleurocapsales, Cyanobacteria): a seaweed symbiont.</title>
        <authorList>
            <person name="Bonthond G."/>
            <person name="Shalygin S."/>
            <person name="Bayer T."/>
            <person name="Weinberger F."/>
        </authorList>
    </citation>
    <scope>NUCLEOTIDE SEQUENCE</scope>
    <source>
        <strain evidence="1">KI4</strain>
    </source>
</reference>
<protein>
    <recommendedName>
        <fullName evidence="3">DUF2202 domain-containing protein</fullName>
    </recommendedName>
</protein>
<dbReference type="EMBL" id="JADWDC010000036">
    <property type="protein sequence ID" value="MCC0178147.1"/>
    <property type="molecule type" value="Genomic_DNA"/>
</dbReference>
<dbReference type="SUPFAM" id="SSF47240">
    <property type="entry name" value="Ferritin-like"/>
    <property type="match status" value="1"/>
</dbReference>
<dbReference type="RefSeq" id="WP_229641212.1">
    <property type="nucleotide sequence ID" value="NZ_JADWDC010000036.1"/>
</dbReference>
<accession>A0A964BSZ1</accession>
<dbReference type="AlphaFoldDB" id="A0A964BSZ1"/>
<dbReference type="Gene3D" id="1.20.1260.10">
    <property type="match status" value="1"/>
</dbReference>
<evidence type="ECO:0008006" key="3">
    <source>
        <dbReference type="Google" id="ProtNLM"/>
    </source>
</evidence>
<gene>
    <name evidence="1" type="ORF">I4641_14270</name>
</gene>